<proteinExistence type="predicted"/>
<name>A0ABS8C540_9ALTE</name>
<dbReference type="Proteomes" id="UP000633814">
    <property type="component" value="Unassembled WGS sequence"/>
</dbReference>
<keyword evidence="1" id="KW-1133">Transmembrane helix</keyword>
<evidence type="ECO:0000313" key="2">
    <source>
        <dbReference type="EMBL" id="MCB5227451.1"/>
    </source>
</evidence>
<evidence type="ECO:0000256" key="1">
    <source>
        <dbReference type="SAM" id="Phobius"/>
    </source>
</evidence>
<keyword evidence="1" id="KW-0472">Membrane</keyword>
<accession>A0ABS8C540</accession>
<protein>
    <submittedName>
        <fullName evidence="2">Uncharacterized protein</fullName>
    </submittedName>
</protein>
<feature type="transmembrane region" description="Helical" evidence="1">
    <location>
        <begin position="63"/>
        <end position="86"/>
    </location>
</feature>
<reference evidence="2 3" key="1">
    <citation type="submission" date="2021-10" db="EMBL/GenBank/DDBJ databases">
        <title>Alishewanella koreense sp. nov. isolated from seawater of southwestern coast in South Korea and the proposal for the reclassification of Rheinheimera perlucida and Rheinheimera tuosuensis as Arsukibacterium perlucida and Arsukibacterium tuosuensis.</title>
        <authorList>
            <person name="Kim K.H."/>
            <person name="Ruan W."/>
            <person name="Kim K.R."/>
            <person name="Baek J.H."/>
            <person name="Jeon C.O."/>
        </authorList>
    </citation>
    <scope>NUCLEOTIDE SEQUENCE [LARGE SCALE GENOMIC DNA]</scope>
    <source>
        <strain evidence="2 3">16-MA</strain>
    </source>
</reference>
<organism evidence="2 3">
    <name type="scientific">Alishewanella maricola</name>
    <dbReference type="NCBI Taxonomy" id="2795740"/>
    <lineage>
        <taxon>Bacteria</taxon>
        <taxon>Pseudomonadati</taxon>
        <taxon>Pseudomonadota</taxon>
        <taxon>Gammaproteobacteria</taxon>
        <taxon>Alteromonadales</taxon>
        <taxon>Alteromonadaceae</taxon>
        <taxon>Alishewanella</taxon>
    </lineage>
</organism>
<dbReference type="RefSeq" id="WP_226751518.1">
    <property type="nucleotide sequence ID" value="NZ_JAEINI020000007.1"/>
</dbReference>
<keyword evidence="1" id="KW-0812">Transmembrane</keyword>
<sequence>MKIYWSFNHIPELSHLSASEKKRLWQKASSKCLRSWLGWLGLIFCGLSGSLGADIGEIYELKMLGTALGGASGGLIYAQIVTYFAVKHYKELLAEPRSSDDPET</sequence>
<evidence type="ECO:0000313" key="3">
    <source>
        <dbReference type="Proteomes" id="UP000633814"/>
    </source>
</evidence>
<gene>
    <name evidence="2" type="ORF">JAO78_011580</name>
</gene>
<dbReference type="EMBL" id="JAEINI020000007">
    <property type="protein sequence ID" value="MCB5227451.1"/>
    <property type="molecule type" value="Genomic_DNA"/>
</dbReference>
<comment type="caution">
    <text evidence="2">The sequence shown here is derived from an EMBL/GenBank/DDBJ whole genome shotgun (WGS) entry which is preliminary data.</text>
</comment>
<feature type="transmembrane region" description="Helical" evidence="1">
    <location>
        <begin position="32"/>
        <end position="51"/>
    </location>
</feature>
<keyword evidence="3" id="KW-1185">Reference proteome</keyword>